<keyword evidence="16" id="KW-1185">Reference proteome</keyword>
<feature type="region of interest" description="Disordered" evidence="12">
    <location>
        <begin position="1"/>
        <end position="98"/>
    </location>
</feature>
<keyword evidence="4 10" id="KW-0812">Transmembrane</keyword>
<protein>
    <submittedName>
        <fullName evidence="15">TonB-dependent receptor</fullName>
    </submittedName>
</protein>
<keyword evidence="3 10" id="KW-1134">Transmembrane beta strand</keyword>
<keyword evidence="8 15" id="KW-0675">Receptor</keyword>
<dbReference type="InterPro" id="IPR039426">
    <property type="entry name" value="TonB-dep_rcpt-like"/>
</dbReference>
<evidence type="ECO:0000256" key="5">
    <source>
        <dbReference type="ARBA" id="ARBA00022729"/>
    </source>
</evidence>
<organism evidence="15 16">
    <name type="scientific">Sandaracinus amylolyticus</name>
    <dbReference type="NCBI Taxonomy" id="927083"/>
    <lineage>
        <taxon>Bacteria</taxon>
        <taxon>Pseudomonadati</taxon>
        <taxon>Myxococcota</taxon>
        <taxon>Polyangia</taxon>
        <taxon>Polyangiales</taxon>
        <taxon>Sandaracinaceae</taxon>
        <taxon>Sandaracinus</taxon>
    </lineage>
</organism>
<accession>A0A0F6W1B0</accession>
<dbReference type="Pfam" id="PF07715">
    <property type="entry name" value="Plug"/>
    <property type="match status" value="1"/>
</dbReference>
<comment type="subcellular location">
    <subcellularLocation>
        <location evidence="1 10">Cell outer membrane</location>
        <topology evidence="1 10">Multi-pass membrane protein</topology>
    </subcellularLocation>
</comment>
<evidence type="ECO:0000256" key="1">
    <source>
        <dbReference type="ARBA" id="ARBA00004571"/>
    </source>
</evidence>
<dbReference type="GO" id="GO:0044718">
    <property type="term" value="P:siderophore transmembrane transport"/>
    <property type="evidence" value="ECO:0007669"/>
    <property type="project" value="TreeGrafter"/>
</dbReference>
<evidence type="ECO:0000256" key="10">
    <source>
        <dbReference type="PROSITE-ProRule" id="PRU01360"/>
    </source>
</evidence>
<evidence type="ECO:0000313" key="15">
    <source>
        <dbReference type="EMBL" id="AKF04746.1"/>
    </source>
</evidence>
<keyword evidence="6 11" id="KW-0798">TonB box</keyword>
<evidence type="ECO:0000256" key="6">
    <source>
        <dbReference type="ARBA" id="ARBA00023077"/>
    </source>
</evidence>
<dbReference type="GO" id="GO:0009279">
    <property type="term" value="C:cell outer membrane"/>
    <property type="evidence" value="ECO:0007669"/>
    <property type="project" value="UniProtKB-SubCell"/>
</dbReference>
<evidence type="ECO:0000256" key="11">
    <source>
        <dbReference type="RuleBase" id="RU003357"/>
    </source>
</evidence>
<dbReference type="InterPro" id="IPR000531">
    <property type="entry name" value="Beta-barrel_TonB"/>
</dbReference>
<evidence type="ECO:0000256" key="9">
    <source>
        <dbReference type="ARBA" id="ARBA00023237"/>
    </source>
</evidence>
<feature type="domain" description="TonB-dependent receptor-like beta-barrel" evidence="13">
    <location>
        <begin position="378"/>
        <end position="750"/>
    </location>
</feature>
<sequence>MVASLIVGAPPSVRAQRAESEAPQDESPPSSPDVPSDGGSESDVAPGSDSGAPDSVPASEPDAAASEPDAAASEPDVVSAPGAATESPSEPEVAAETVEPDPGAIEDFDLESLLRDPVVTSSGGEAEERVVASGNVVVIRREDFTRNGWRTVADALASQAGIYVVDDLVVPSVGVRGVTGGLRAGTRIVRVMINGVPVGFLPDLTAFLGSEFIPIELVERVEIVQGPLSAVYGANAFLATVNVITRDATEQSTTEAAGRFLLTNGNPGFGLSAATIQGGADWGVVLGFSADWIDRSGLRITPTFVSQDATLERYRFLFADRTQGDASTPMSGFAQVHLGGIRGAYGRFTLQGGVQRLDSMAELQVSSVLSHRSRVAIDNFWIDLRHEAEWSELVSTTIDVGYSTGGPTRDMRLALAQNHDATWRPQFGYDAFNASAAVVISPLGRQLSFRVAADLLVDLENILYYRQTFSAPGEGGEPPATIDLISPSTDREQTITDFGVSLGVASVPLPTELPGLRLTGDLRVDLIRYGPIEYPAQVSWRAGVIYQWSPEVTTKIVGGQAFQTPSGVLMFAQGGFGIANNVLGNFDVNVLGVPPLRPQVVTGAEAIASLELLDRALAIDAGLYVQSVDDRIVFNQLATDFVAVNEAQATSMGVLLSARLTVDRLSAWTNVTGGVQVLESGISTRPPPQYPSIFGASGFDVTISEIHVRAGAGVRWAGERGATQSNSLLNDGRAYTLDPYALIDLTLSTVDLRVLGESETRIVVAIRNLLDTRYSEPYFAGYDLPSQGRTMWIELRQVF</sequence>
<dbReference type="EMBL" id="CP011125">
    <property type="protein sequence ID" value="AKF04746.1"/>
    <property type="molecule type" value="Genomic_DNA"/>
</dbReference>
<evidence type="ECO:0000259" key="14">
    <source>
        <dbReference type="Pfam" id="PF07715"/>
    </source>
</evidence>
<feature type="domain" description="TonB-dependent receptor plug" evidence="14">
    <location>
        <begin position="133"/>
        <end position="237"/>
    </location>
</feature>
<keyword evidence="7 10" id="KW-0472">Membrane</keyword>
<dbReference type="Pfam" id="PF00593">
    <property type="entry name" value="TonB_dep_Rec_b-barrel"/>
    <property type="match status" value="1"/>
</dbReference>
<dbReference type="STRING" id="927083.DB32_001895"/>
<dbReference type="Proteomes" id="UP000034883">
    <property type="component" value="Chromosome"/>
</dbReference>
<feature type="compositionally biased region" description="Low complexity" evidence="12">
    <location>
        <begin position="25"/>
        <end position="44"/>
    </location>
</feature>
<dbReference type="PANTHER" id="PTHR30069:SF29">
    <property type="entry name" value="HEMOGLOBIN AND HEMOGLOBIN-HAPTOGLOBIN-BINDING PROTEIN 1-RELATED"/>
    <property type="match status" value="1"/>
</dbReference>
<evidence type="ECO:0000259" key="13">
    <source>
        <dbReference type="Pfam" id="PF00593"/>
    </source>
</evidence>
<reference evidence="15 16" key="1">
    <citation type="submission" date="2015-03" db="EMBL/GenBank/DDBJ databases">
        <title>Genome assembly of Sandaracinus amylolyticus DSM 53668.</title>
        <authorList>
            <person name="Sharma G."/>
            <person name="Subramanian S."/>
        </authorList>
    </citation>
    <scope>NUCLEOTIDE SEQUENCE [LARGE SCALE GENOMIC DNA]</scope>
    <source>
        <strain evidence="15 16">DSM 53668</strain>
    </source>
</reference>
<proteinExistence type="inferred from homology"/>
<dbReference type="Gene3D" id="2.40.170.20">
    <property type="entry name" value="TonB-dependent receptor, beta-barrel domain"/>
    <property type="match status" value="1"/>
</dbReference>
<dbReference type="PROSITE" id="PS52016">
    <property type="entry name" value="TONB_DEPENDENT_REC_3"/>
    <property type="match status" value="1"/>
</dbReference>
<name>A0A0F6W1B0_9BACT</name>
<dbReference type="KEGG" id="samy:DB32_001895"/>
<keyword evidence="9 10" id="KW-0998">Cell outer membrane</keyword>
<evidence type="ECO:0000256" key="4">
    <source>
        <dbReference type="ARBA" id="ARBA00022692"/>
    </source>
</evidence>
<dbReference type="Gene3D" id="2.170.130.10">
    <property type="entry name" value="TonB-dependent receptor, plug domain"/>
    <property type="match status" value="1"/>
</dbReference>
<gene>
    <name evidence="15" type="ORF">DB32_001895</name>
</gene>
<evidence type="ECO:0000256" key="7">
    <source>
        <dbReference type="ARBA" id="ARBA00023136"/>
    </source>
</evidence>
<dbReference type="InterPro" id="IPR037066">
    <property type="entry name" value="Plug_dom_sf"/>
</dbReference>
<comment type="similarity">
    <text evidence="10 11">Belongs to the TonB-dependent receptor family.</text>
</comment>
<evidence type="ECO:0000256" key="2">
    <source>
        <dbReference type="ARBA" id="ARBA00022448"/>
    </source>
</evidence>
<keyword evidence="5" id="KW-0732">Signal</keyword>
<evidence type="ECO:0000256" key="3">
    <source>
        <dbReference type="ARBA" id="ARBA00022452"/>
    </source>
</evidence>
<dbReference type="InterPro" id="IPR036942">
    <property type="entry name" value="Beta-barrel_TonB_sf"/>
</dbReference>
<dbReference type="InterPro" id="IPR012910">
    <property type="entry name" value="Plug_dom"/>
</dbReference>
<dbReference type="PANTHER" id="PTHR30069">
    <property type="entry name" value="TONB-DEPENDENT OUTER MEMBRANE RECEPTOR"/>
    <property type="match status" value="1"/>
</dbReference>
<dbReference type="AlphaFoldDB" id="A0A0F6W1B0"/>
<evidence type="ECO:0000256" key="8">
    <source>
        <dbReference type="ARBA" id="ARBA00023170"/>
    </source>
</evidence>
<feature type="compositionally biased region" description="Low complexity" evidence="12">
    <location>
        <begin position="52"/>
        <end position="76"/>
    </location>
</feature>
<evidence type="ECO:0000256" key="12">
    <source>
        <dbReference type="SAM" id="MobiDB-lite"/>
    </source>
</evidence>
<dbReference type="GO" id="GO:0015344">
    <property type="term" value="F:siderophore uptake transmembrane transporter activity"/>
    <property type="evidence" value="ECO:0007669"/>
    <property type="project" value="TreeGrafter"/>
</dbReference>
<keyword evidence="2 10" id="KW-0813">Transport</keyword>
<evidence type="ECO:0000313" key="16">
    <source>
        <dbReference type="Proteomes" id="UP000034883"/>
    </source>
</evidence>
<dbReference type="SUPFAM" id="SSF56935">
    <property type="entry name" value="Porins"/>
    <property type="match status" value="1"/>
</dbReference>